<dbReference type="EMBL" id="NHSJ01000033">
    <property type="protein sequence ID" value="PPQ32935.1"/>
    <property type="molecule type" value="Genomic_DNA"/>
</dbReference>
<dbReference type="InterPro" id="IPR036390">
    <property type="entry name" value="WH_DNA-bd_sf"/>
</dbReference>
<dbReference type="Gene3D" id="1.10.10.10">
    <property type="entry name" value="Winged helix-like DNA-binding domain superfamily/Winged helix DNA-binding domain"/>
    <property type="match status" value="2"/>
</dbReference>
<name>A0A2S6NE58_9HYPH</name>
<accession>A0A2S6NE58</accession>
<gene>
    <name evidence="1" type="ORF">CCR94_03460</name>
</gene>
<dbReference type="AlphaFoldDB" id="A0A2S6NE58"/>
<reference evidence="1 2" key="1">
    <citation type="journal article" date="2018" name="Arch. Microbiol.">
        <title>New insights into the metabolic potential of the phototrophic purple bacterium Rhodopila globiformis DSM 161(T) from its draft genome sequence and evidence for a vanadium-dependent nitrogenase.</title>
        <authorList>
            <person name="Imhoff J.F."/>
            <person name="Rahn T."/>
            <person name="Kunzel S."/>
            <person name="Neulinger S.C."/>
        </authorList>
    </citation>
    <scope>NUCLEOTIDE SEQUENCE [LARGE SCALE GENOMIC DNA]</scope>
    <source>
        <strain evidence="1 2">DSM 16996</strain>
    </source>
</reference>
<sequence>MRIAEGHAIAFSNPNPATADSFITQRAKTPVRRLDVIPTAEKGQVQASGASEQDLGRENKLGLEVALMIEREFHSAGWPTGLLFGVQSEIQQRYKIGRWAVREAIRILEMRGSADMRRGRGGGLVIAQPRLKNVLQSFALYLLAEKATRADLDRAARTLAEIAAWLLLQRFHEERALAVELSATFAETGDLLSALVKMTGNSALSVMASVLDVLAGPRAETTNAFDPRRLAAISKSLVAGDMAGVADFVYSAAPAQTSGDLDLMRWIRPTTSLNACRYSTQLAFKMLGDIMRLPHVQSTFLGSERDISDQYVFSLESVRQASRILEDMGVLESRLGRKGGLFTRKPVLAEILSQTFAYLIHQRVTIADAQLAAGMLDNALARTERPCGSQNALTKLFIAMFDAFGHRKNNGAVKH</sequence>
<organism evidence="1 2">
    <name type="scientific">Rhodoblastus sphagnicola</name>
    <dbReference type="NCBI Taxonomy" id="333368"/>
    <lineage>
        <taxon>Bacteria</taxon>
        <taxon>Pseudomonadati</taxon>
        <taxon>Pseudomonadota</taxon>
        <taxon>Alphaproteobacteria</taxon>
        <taxon>Hyphomicrobiales</taxon>
        <taxon>Rhodoblastaceae</taxon>
        <taxon>Rhodoblastus</taxon>
    </lineage>
</organism>
<comment type="caution">
    <text evidence="1">The sequence shown here is derived from an EMBL/GenBank/DDBJ whole genome shotgun (WGS) entry which is preliminary data.</text>
</comment>
<proteinExistence type="predicted"/>
<evidence type="ECO:0000313" key="1">
    <source>
        <dbReference type="EMBL" id="PPQ32935.1"/>
    </source>
</evidence>
<evidence type="ECO:0008006" key="3">
    <source>
        <dbReference type="Google" id="ProtNLM"/>
    </source>
</evidence>
<dbReference type="SUPFAM" id="SSF46785">
    <property type="entry name" value="Winged helix' DNA-binding domain"/>
    <property type="match status" value="2"/>
</dbReference>
<dbReference type="Proteomes" id="UP000239089">
    <property type="component" value="Unassembled WGS sequence"/>
</dbReference>
<evidence type="ECO:0000313" key="2">
    <source>
        <dbReference type="Proteomes" id="UP000239089"/>
    </source>
</evidence>
<protein>
    <recommendedName>
        <fullName evidence="3">HTH gntR-type domain-containing protein</fullName>
    </recommendedName>
</protein>
<dbReference type="InterPro" id="IPR036388">
    <property type="entry name" value="WH-like_DNA-bd_sf"/>
</dbReference>
<keyword evidence="2" id="KW-1185">Reference proteome</keyword>